<feature type="domain" description="MannoseP isomerase/GMP-like beta-helix" evidence="9">
    <location>
        <begin position="292"/>
        <end position="348"/>
    </location>
</feature>
<proteinExistence type="inferred from homology"/>
<dbReference type="GO" id="GO:0005525">
    <property type="term" value="F:GTP binding"/>
    <property type="evidence" value="ECO:0007669"/>
    <property type="project" value="UniProtKB-KW"/>
</dbReference>
<evidence type="ECO:0000256" key="5">
    <source>
        <dbReference type="ARBA" id="ARBA00022741"/>
    </source>
</evidence>
<dbReference type="STRING" id="865938.Weevi_1230"/>
<reference evidence="10 11" key="1">
    <citation type="journal article" date="2011" name="Stand. Genomic Sci.">
        <title>Complete genome sequence of Weeksella virosa type strain (9751).</title>
        <authorList>
            <person name="Lang E."/>
            <person name="Teshima H."/>
            <person name="Lucas S."/>
            <person name="Lapidus A."/>
            <person name="Hammon N."/>
            <person name="Deshpande S."/>
            <person name="Nolan M."/>
            <person name="Cheng J.F."/>
            <person name="Pitluck S."/>
            <person name="Liolios K."/>
            <person name="Pagani I."/>
            <person name="Mikhailova N."/>
            <person name="Ivanova N."/>
            <person name="Mavromatis K."/>
            <person name="Pati A."/>
            <person name="Tapia R."/>
            <person name="Han C."/>
            <person name="Goodwin L."/>
            <person name="Chen A."/>
            <person name="Palaniappan K."/>
            <person name="Land M."/>
            <person name="Hauser L."/>
            <person name="Chang Y.J."/>
            <person name="Jeffries C.D."/>
            <person name="Brambilla E.M."/>
            <person name="Kopitz M."/>
            <person name="Rohde M."/>
            <person name="Goker M."/>
            <person name="Tindall B.J."/>
            <person name="Detter J.C."/>
            <person name="Woyke T."/>
            <person name="Bristow J."/>
            <person name="Eisen J.A."/>
            <person name="Markowitz V."/>
            <person name="Hugenholtz P."/>
            <person name="Klenk H.P."/>
            <person name="Kyrpides N.C."/>
        </authorList>
    </citation>
    <scope>NUCLEOTIDE SEQUENCE [LARGE SCALE GENOMIC DNA]</scope>
    <source>
        <strain evidence="11">ATCC 43766 / DSM 16922 / JCM 21250 / NBRC 16016 / NCTC 11634 / CL345/78</strain>
    </source>
</reference>
<dbReference type="Pfam" id="PF00483">
    <property type="entry name" value="NTP_transferase"/>
    <property type="match status" value="1"/>
</dbReference>
<dbReference type="Pfam" id="PF22640">
    <property type="entry name" value="ManC_GMP_beta-helix"/>
    <property type="match status" value="1"/>
</dbReference>
<comment type="catalytic activity">
    <reaction evidence="7">
        <text>alpha-D-mannose 1-phosphate + GTP + H(+) = GDP-alpha-D-mannose + diphosphate</text>
        <dbReference type="Rhea" id="RHEA:15229"/>
        <dbReference type="ChEBI" id="CHEBI:15378"/>
        <dbReference type="ChEBI" id="CHEBI:33019"/>
        <dbReference type="ChEBI" id="CHEBI:37565"/>
        <dbReference type="ChEBI" id="CHEBI:57527"/>
        <dbReference type="ChEBI" id="CHEBI:58409"/>
        <dbReference type="EC" id="2.7.7.13"/>
    </reaction>
</comment>
<dbReference type="KEGG" id="wvi:Weevi_1230"/>
<evidence type="ECO:0000313" key="10">
    <source>
        <dbReference type="EMBL" id="ADX67934.1"/>
    </source>
</evidence>
<organism evidence="10 11">
    <name type="scientific">Weeksella virosa (strain ATCC 43766 / DSM 16922 / JCM 21250 / CCUG 30538 / CDC 9751 / IAM 14551 / NBRC 16016 / NCTC 11634 / CL345/78)</name>
    <dbReference type="NCBI Taxonomy" id="865938"/>
    <lineage>
        <taxon>Bacteria</taxon>
        <taxon>Pseudomonadati</taxon>
        <taxon>Bacteroidota</taxon>
        <taxon>Flavobacteriia</taxon>
        <taxon>Flavobacteriales</taxon>
        <taxon>Weeksellaceae</taxon>
        <taxon>Weeksella</taxon>
    </lineage>
</organism>
<evidence type="ECO:0000259" key="8">
    <source>
        <dbReference type="Pfam" id="PF00483"/>
    </source>
</evidence>
<dbReference type="InterPro" id="IPR051161">
    <property type="entry name" value="Mannose-6P_isomerase_type2"/>
</dbReference>
<reference evidence="11" key="2">
    <citation type="journal article" date="2011" name="Stand. Genomic Sci.">
        <title>Complete genome sequence of Weeksella virosa type strain (9751T).</title>
        <authorList>
            <person name="Lang E."/>
            <person name="Teshima H."/>
            <person name="Lucas S."/>
            <person name="Lapidus A."/>
            <person name="Hammon N."/>
            <person name="Deshpande S."/>
            <person name="Nolan M."/>
            <person name="Cheng J."/>
            <person name="Pitluck S."/>
            <person name="Liolios K."/>
            <person name="Pagani I."/>
            <person name="Mikhailova N."/>
            <person name="Ivanova N."/>
            <person name="Mavromatis K."/>
            <person name="Pati A."/>
            <person name="Tapia R."/>
            <person name="Han C."/>
            <person name="Goodwin L."/>
            <person name="Chen A."/>
            <person name="Palaniappan K."/>
            <person name="Land M."/>
            <person name="Hauser L."/>
            <person name="Chang Y."/>
            <person name="Jeffries C."/>
            <person name="Brambilla E."/>
            <person name="Kopitz M."/>
            <person name="Rohde M."/>
            <person name="Goker M."/>
            <person name="Tindall B."/>
            <person name="Detter J."/>
            <person name="Woyke T."/>
            <person name="Bristow J."/>
            <person name="Eisen J."/>
            <person name="Markowitz V."/>
            <person name="Hugenholtz P."/>
            <person name="Klenk H."/>
            <person name="Kyrpides N."/>
        </authorList>
    </citation>
    <scope>NUCLEOTIDE SEQUENCE [LARGE SCALE GENOMIC DNA]</scope>
    <source>
        <strain evidence="11">ATCC 43766 / DSM 16922 / JCM 21250 / NBRC 16016 / NCTC 11634 / CL345/78</strain>
    </source>
</reference>
<dbReference type="AlphaFoldDB" id="F0P322"/>
<dbReference type="HOGENOM" id="CLU_035527_0_1_10"/>
<dbReference type="Proteomes" id="UP000008641">
    <property type="component" value="Chromosome"/>
</dbReference>
<dbReference type="GO" id="GO:0009298">
    <property type="term" value="P:GDP-mannose biosynthetic process"/>
    <property type="evidence" value="ECO:0007669"/>
    <property type="project" value="TreeGrafter"/>
</dbReference>
<feature type="domain" description="Nucleotidyl transferase" evidence="8">
    <location>
        <begin position="8"/>
        <end position="285"/>
    </location>
</feature>
<dbReference type="Gene3D" id="3.90.550.10">
    <property type="entry name" value="Spore Coat Polysaccharide Biosynthesis Protein SpsA, Chain A"/>
    <property type="match status" value="1"/>
</dbReference>
<keyword evidence="4 10" id="KW-0548">Nucleotidyltransferase</keyword>
<dbReference type="CDD" id="cd02509">
    <property type="entry name" value="GDP-M1P_Guanylyltransferase"/>
    <property type="match status" value="1"/>
</dbReference>
<evidence type="ECO:0000259" key="9">
    <source>
        <dbReference type="Pfam" id="PF22640"/>
    </source>
</evidence>
<sequence>MKQNDRYAVIMAGGIGTRFWPLSTTRKPKQFHDILGTGKTFIQITYERLKKVVPVENIFVVTSQQYVDITMEQLSELHPFNIIREPQAINTAACNLLSSLIIREINKKAKIIVAPSDHLILDEEEFMHKVNFAFDHVDDEKLITLGIKPTRAETGYGYIQYNNFSSDPISKVLTFTEKPSLEIAETLLKSGEFLWNSGIFIWSVRAILDAFKELLPSMYKTLNSYFENGTNNEVILRSVYSTLPMISIDVGVLEKSKNVYVVPAEFGWTDLGTWNSLFEYGKKNEEENIIKGKHVQVYNTTNSIIYNTTKKAMIIDGLDDYIIVDTKEGLLICPKKNDQEIKTYVNDLKLSKGDRFC</sequence>
<keyword evidence="3 10" id="KW-0808">Transferase</keyword>
<dbReference type="OrthoDB" id="9806359at2"/>
<dbReference type="EMBL" id="CP002455">
    <property type="protein sequence ID" value="ADX67934.1"/>
    <property type="molecule type" value="Genomic_DNA"/>
</dbReference>
<accession>F0P322</accession>
<dbReference type="RefSeq" id="WP_013598324.1">
    <property type="nucleotide sequence ID" value="NC_015144.1"/>
</dbReference>
<evidence type="ECO:0000256" key="7">
    <source>
        <dbReference type="ARBA" id="ARBA00047343"/>
    </source>
</evidence>
<keyword evidence="6" id="KW-0342">GTP-binding</keyword>
<dbReference type="GO" id="GO:0004475">
    <property type="term" value="F:mannose-1-phosphate guanylyltransferase (GTP) activity"/>
    <property type="evidence" value="ECO:0007669"/>
    <property type="project" value="UniProtKB-EC"/>
</dbReference>
<dbReference type="SUPFAM" id="SSF53448">
    <property type="entry name" value="Nucleotide-diphospho-sugar transferases"/>
    <property type="match status" value="1"/>
</dbReference>
<evidence type="ECO:0000256" key="4">
    <source>
        <dbReference type="ARBA" id="ARBA00022695"/>
    </source>
</evidence>
<evidence type="ECO:0000256" key="3">
    <source>
        <dbReference type="ARBA" id="ARBA00022679"/>
    </source>
</evidence>
<dbReference type="InterPro" id="IPR054566">
    <property type="entry name" value="ManC/GMP-like_b-helix"/>
</dbReference>
<dbReference type="eggNOG" id="COG0836">
    <property type="taxonomic scope" value="Bacteria"/>
</dbReference>
<evidence type="ECO:0000256" key="2">
    <source>
        <dbReference type="ARBA" id="ARBA00012387"/>
    </source>
</evidence>
<keyword evidence="5" id="KW-0547">Nucleotide-binding</keyword>
<dbReference type="PANTHER" id="PTHR46390">
    <property type="entry name" value="MANNOSE-1-PHOSPHATE GUANYLYLTRANSFERASE"/>
    <property type="match status" value="1"/>
</dbReference>
<protein>
    <recommendedName>
        <fullName evidence="2">mannose-1-phosphate guanylyltransferase</fullName>
        <ecNumber evidence="2">2.7.7.13</ecNumber>
    </recommendedName>
</protein>
<dbReference type="InterPro" id="IPR005835">
    <property type="entry name" value="NTP_transferase_dom"/>
</dbReference>
<dbReference type="SUPFAM" id="SSF159283">
    <property type="entry name" value="Guanosine diphospho-D-mannose pyrophosphorylase/mannose-6-phosphate isomerase linker domain"/>
    <property type="match status" value="1"/>
</dbReference>
<gene>
    <name evidence="10" type="ordered locus">Weevi_1230</name>
</gene>
<dbReference type="PANTHER" id="PTHR46390:SF1">
    <property type="entry name" value="MANNOSE-1-PHOSPHATE GUANYLYLTRANSFERASE"/>
    <property type="match status" value="1"/>
</dbReference>
<evidence type="ECO:0000256" key="6">
    <source>
        <dbReference type="ARBA" id="ARBA00023134"/>
    </source>
</evidence>
<name>F0P322_WEEVC</name>
<dbReference type="InterPro" id="IPR029044">
    <property type="entry name" value="Nucleotide-diphossugar_trans"/>
</dbReference>
<comment type="similarity">
    <text evidence="1">Belongs to the mannose-6-phosphate isomerase type 2 family.</text>
</comment>
<dbReference type="InterPro" id="IPR049577">
    <property type="entry name" value="GMPP_N"/>
</dbReference>
<keyword evidence="11" id="KW-1185">Reference proteome</keyword>
<dbReference type="FunFam" id="3.90.550.10:FF:000046">
    <property type="entry name" value="Mannose-1-phosphate guanylyltransferase (GDP)"/>
    <property type="match status" value="1"/>
</dbReference>
<dbReference type="EC" id="2.7.7.13" evidence="2"/>
<evidence type="ECO:0000256" key="1">
    <source>
        <dbReference type="ARBA" id="ARBA00006115"/>
    </source>
</evidence>
<evidence type="ECO:0000313" key="11">
    <source>
        <dbReference type="Proteomes" id="UP000008641"/>
    </source>
</evidence>